<evidence type="ECO:0008006" key="3">
    <source>
        <dbReference type="Google" id="ProtNLM"/>
    </source>
</evidence>
<accession>A0A9P7JMF9</accession>
<evidence type="ECO:0000313" key="1">
    <source>
        <dbReference type="EMBL" id="KAG2089462.1"/>
    </source>
</evidence>
<organism evidence="1 2">
    <name type="scientific">Suillus discolor</name>
    <dbReference type="NCBI Taxonomy" id="1912936"/>
    <lineage>
        <taxon>Eukaryota</taxon>
        <taxon>Fungi</taxon>
        <taxon>Dikarya</taxon>
        <taxon>Basidiomycota</taxon>
        <taxon>Agaricomycotina</taxon>
        <taxon>Agaricomycetes</taxon>
        <taxon>Agaricomycetidae</taxon>
        <taxon>Boletales</taxon>
        <taxon>Suillineae</taxon>
        <taxon>Suillaceae</taxon>
        <taxon>Suillus</taxon>
    </lineage>
</organism>
<proteinExistence type="predicted"/>
<dbReference type="InterPro" id="IPR036047">
    <property type="entry name" value="F-box-like_dom_sf"/>
</dbReference>
<reference evidence="1" key="1">
    <citation type="journal article" date="2020" name="New Phytol.">
        <title>Comparative genomics reveals dynamic genome evolution in host specialist ectomycorrhizal fungi.</title>
        <authorList>
            <person name="Lofgren L.A."/>
            <person name="Nguyen N.H."/>
            <person name="Vilgalys R."/>
            <person name="Ruytinx J."/>
            <person name="Liao H.L."/>
            <person name="Branco S."/>
            <person name="Kuo A."/>
            <person name="LaButti K."/>
            <person name="Lipzen A."/>
            <person name="Andreopoulos W."/>
            <person name="Pangilinan J."/>
            <person name="Riley R."/>
            <person name="Hundley H."/>
            <person name="Na H."/>
            <person name="Barry K."/>
            <person name="Grigoriev I.V."/>
            <person name="Stajich J.E."/>
            <person name="Kennedy P.G."/>
        </authorList>
    </citation>
    <scope>NUCLEOTIDE SEQUENCE</scope>
    <source>
        <strain evidence="1">FC423</strain>
    </source>
</reference>
<dbReference type="SUPFAM" id="SSF52047">
    <property type="entry name" value="RNI-like"/>
    <property type="match status" value="1"/>
</dbReference>
<dbReference type="GeneID" id="64705240"/>
<keyword evidence="2" id="KW-1185">Reference proteome</keyword>
<dbReference type="AlphaFoldDB" id="A0A9P7JMF9"/>
<comment type="caution">
    <text evidence="1">The sequence shown here is derived from an EMBL/GenBank/DDBJ whole genome shotgun (WGS) entry which is preliminary data.</text>
</comment>
<dbReference type="Gene3D" id="3.80.10.10">
    <property type="entry name" value="Ribonuclease Inhibitor"/>
    <property type="match status" value="1"/>
</dbReference>
<sequence length="453" mass="51463">MQTFNSKDNLSSASDIIDALHNILRSQVVMSDLTTPLFRVSVPNTYLPTTDSNSESISTILAERQQQLDAVSYEISGLETVMDNIKILHQQLVERKENIKQSMTFHKGLRSALWRLPTEVLHQIFSSLICRPWREVAVDMPSLWCRLHVEFNVTTARVWEGDVDHGDWQRAVFHYDSWLKRARGRPLSIALERYDSTVLLGNLLQPYMDQISFLSICFSRGAGKPQLLLKDMPALRELVILNMHGCDIPAMMEYISQLPSTMHVLDIMYSPFDINLLSSLDPDAFLHLLRLCPNLSSLTVEANFDRQQTLEPFTHANLQSLCLNCADEEAFLAHLFDALSLPSLRMFDACVWAADEIRWPHKQLIDLFARSNCPLERLSFRGFTVMDVQRAKYVALIPSLDVVESVPVALEFNRNKQGSSSHEDPFSNIVVENVICGGMIVILVLEAAGEMRK</sequence>
<dbReference type="SUPFAM" id="SSF81383">
    <property type="entry name" value="F-box domain"/>
    <property type="match status" value="1"/>
</dbReference>
<evidence type="ECO:0000313" key="2">
    <source>
        <dbReference type="Proteomes" id="UP000823399"/>
    </source>
</evidence>
<dbReference type="OrthoDB" id="3253362at2759"/>
<dbReference type="Proteomes" id="UP000823399">
    <property type="component" value="Unassembled WGS sequence"/>
</dbReference>
<dbReference type="RefSeq" id="XP_041285925.1">
    <property type="nucleotide sequence ID" value="XM_041442981.1"/>
</dbReference>
<dbReference type="EMBL" id="JABBWM010000111">
    <property type="protein sequence ID" value="KAG2089462.1"/>
    <property type="molecule type" value="Genomic_DNA"/>
</dbReference>
<gene>
    <name evidence="1" type="ORF">F5147DRAFT_788312</name>
</gene>
<name>A0A9P7JMF9_9AGAM</name>
<dbReference type="InterPro" id="IPR032675">
    <property type="entry name" value="LRR_dom_sf"/>
</dbReference>
<protein>
    <recommendedName>
        <fullName evidence="3">F-box domain-containing protein</fullName>
    </recommendedName>
</protein>